<keyword evidence="3" id="KW-1185">Reference proteome</keyword>
<evidence type="ECO:0000313" key="2">
    <source>
        <dbReference type="EMBL" id="GAA0143041.1"/>
    </source>
</evidence>
<evidence type="ECO:0000313" key="3">
    <source>
        <dbReference type="Proteomes" id="UP001454036"/>
    </source>
</evidence>
<dbReference type="Gene3D" id="3.30.530.20">
    <property type="match status" value="1"/>
</dbReference>
<dbReference type="AlphaFoldDB" id="A0AAV3NV93"/>
<sequence length="181" mass="20558">MKPTQFFLLPFFLVIVLLSTQTPNAYLFKGAVLSRLIKLPAETVWPYIENFCDLHKVFPIDVSFCAAGSVNKPGLVRYMSLKGQPPVGGPGTTVLYEEHRLVAINPKKRWLQFNTTTNNRLVTFWEPTMEVKKSGRNACKIKWGFLIDPDTAFTEFTLKGNLTYILNHVVTVLHTHYGVPE</sequence>
<dbReference type="GO" id="GO:0004864">
    <property type="term" value="F:protein phosphatase inhibitor activity"/>
    <property type="evidence" value="ECO:0007669"/>
    <property type="project" value="UniProtKB-ARBA"/>
</dbReference>
<name>A0AAV3NV93_LITER</name>
<dbReference type="Pfam" id="PF10604">
    <property type="entry name" value="Polyketide_cyc2"/>
    <property type="match status" value="1"/>
</dbReference>
<evidence type="ECO:0000256" key="1">
    <source>
        <dbReference type="SAM" id="SignalP"/>
    </source>
</evidence>
<feature type="signal peptide" evidence="1">
    <location>
        <begin position="1"/>
        <end position="25"/>
    </location>
</feature>
<keyword evidence="1" id="KW-0732">Signal</keyword>
<dbReference type="Proteomes" id="UP001454036">
    <property type="component" value="Unassembled WGS sequence"/>
</dbReference>
<reference evidence="2 3" key="1">
    <citation type="submission" date="2024-01" db="EMBL/GenBank/DDBJ databases">
        <title>The complete chloroplast genome sequence of Lithospermum erythrorhizon: insights into the phylogenetic relationship among Boraginaceae species and the maternal lineages of purple gromwells.</title>
        <authorList>
            <person name="Okada T."/>
            <person name="Watanabe K."/>
        </authorList>
    </citation>
    <scope>NUCLEOTIDE SEQUENCE [LARGE SCALE GENOMIC DNA]</scope>
</reference>
<dbReference type="InterPro" id="IPR019587">
    <property type="entry name" value="Polyketide_cyclase/dehydratase"/>
</dbReference>
<protein>
    <submittedName>
        <fullName evidence="2">Uncharacterized protein</fullName>
    </submittedName>
</protein>
<dbReference type="InterPro" id="IPR023393">
    <property type="entry name" value="START-like_dom_sf"/>
</dbReference>
<dbReference type="PANTHER" id="PTHR33789">
    <property type="entry name" value="LACHRYMATORY-FACTOR SYNTHASE"/>
    <property type="match status" value="1"/>
</dbReference>
<dbReference type="SUPFAM" id="SSF55961">
    <property type="entry name" value="Bet v1-like"/>
    <property type="match status" value="1"/>
</dbReference>
<dbReference type="EMBL" id="BAABME010000470">
    <property type="protein sequence ID" value="GAA0143041.1"/>
    <property type="molecule type" value="Genomic_DNA"/>
</dbReference>
<accession>A0AAV3NV93</accession>
<dbReference type="InterPro" id="IPR053249">
    <property type="entry name" value="LFS"/>
</dbReference>
<dbReference type="PANTHER" id="PTHR33789:SF11">
    <property type="entry name" value="OS05G0202300 PROTEIN"/>
    <property type="match status" value="1"/>
</dbReference>
<proteinExistence type="predicted"/>
<gene>
    <name evidence="2" type="ORF">LIER_03813</name>
</gene>
<organism evidence="2 3">
    <name type="scientific">Lithospermum erythrorhizon</name>
    <name type="common">Purple gromwell</name>
    <name type="synonym">Lithospermum officinale var. erythrorhizon</name>
    <dbReference type="NCBI Taxonomy" id="34254"/>
    <lineage>
        <taxon>Eukaryota</taxon>
        <taxon>Viridiplantae</taxon>
        <taxon>Streptophyta</taxon>
        <taxon>Embryophyta</taxon>
        <taxon>Tracheophyta</taxon>
        <taxon>Spermatophyta</taxon>
        <taxon>Magnoliopsida</taxon>
        <taxon>eudicotyledons</taxon>
        <taxon>Gunneridae</taxon>
        <taxon>Pentapetalae</taxon>
        <taxon>asterids</taxon>
        <taxon>lamiids</taxon>
        <taxon>Boraginales</taxon>
        <taxon>Boraginaceae</taxon>
        <taxon>Boraginoideae</taxon>
        <taxon>Lithospermeae</taxon>
        <taxon>Lithospermum</taxon>
    </lineage>
</organism>
<comment type="caution">
    <text evidence="2">The sequence shown here is derived from an EMBL/GenBank/DDBJ whole genome shotgun (WGS) entry which is preliminary data.</text>
</comment>
<feature type="chain" id="PRO_5043808515" evidence="1">
    <location>
        <begin position="26"/>
        <end position="181"/>
    </location>
</feature>